<keyword evidence="5" id="KW-0175">Coiled coil</keyword>
<dbReference type="GO" id="GO:0090575">
    <property type="term" value="C:RNA polymerase II transcription regulator complex"/>
    <property type="evidence" value="ECO:0007669"/>
    <property type="project" value="TreeGrafter"/>
</dbReference>
<dbReference type="PANTHER" id="PTHR13935">
    <property type="entry name" value="ACHAETE-SCUTE TRANSCRIPTION FACTOR-RELATED"/>
    <property type="match status" value="1"/>
</dbReference>
<dbReference type="Gene3D" id="4.10.280.10">
    <property type="entry name" value="Helix-loop-helix DNA-binding domain"/>
    <property type="match status" value="1"/>
</dbReference>
<organism evidence="8 9">
    <name type="scientific">Nepenthes gracilis</name>
    <name type="common">Slender pitcher plant</name>
    <dbReference type="NCBI Taxonomy" id="150966"/>
    <lineage>
        <taxon>Eukaryota</taxon>
        <taxon>Viridiplantae</taxon>
        <taxon>Streptophyta</taxon>
        <taxon>Embryophyta</taxon>
        <taxon>Tracheophyta</taxon>
        <taxon>Spermatophyta</taxon>
        <taxon>Magnoliopsida</taxon>
        <taxon>eudicotyledons</taxon>
        <taxon>Gunneridae</taxon>
        <taxon>Pentapetalae</taxon>
        <taxon>Caryophyllales</taxon>
        <taxon>Nepenthaceae</taxon>
        <taxon>Nepenthes</taxon>
    </lineage>
</organism>
<dbReference type="AlphaFoldDB" id="A0AAD3XDE2"/>
<comment type="caution">
    <text evidence="8">The sequence shown here is derived from an EMBL/GenBank/DDBJ whole genome shotgun (WGS) entry which is preliminary data.</text>
</comment>
<keyword evidence="2" id="KW-0805">Transcription regulation</keyword>
<evidence type="ECO:0000256" key="2">
    <source>
        <dbReference type="ARBA" id="ARBA00023015"/>
    </source>
</evidence>
<keyword evidence="9" id="KW-1185">Reference proteome</keyword>
<proteinExistence type="predicted"/>
<keyword evidence="3" id="KW-0804">Transcription</keyword>
<dbReference type="InterPro" id="IPR036638">
    <property type="entry name" value="HLH_DNA-bd_sf"/>
</dbReference>
<dbReference type="InterPro" id="IPR015660">
    <property type="entry name" value="MASH1/Ascl1a-like"/>
</dbReference>
<dbReference type="EMBL" id="BSYO01000002">
    <property type="protein sequence ID" value="GMH01291.1"/>
    <property type="molecule type" value="Genomic_DNA"/>
</dbReference>
<evidence type="ECO:0000313" key="9">
    <source>
        <dbReference type="Proteomes" id="UP001279734"/>
    </source>
</evidence>
<dbReference type="PANTHER" id="PTHR13935:SF46">
    <property type="entry name" value="TRANSCRIPTION FACTOR BHLH167-RELATED"/>
    <property type="match status" value="1"/>
</dbReference>
<reference evidence="8" key="1">
    <citation type="submission" date="2023-05" db="EMBL/GenBank/DDBJ databases">
        <title>Nepenthes gracilis genome sequencing.</title>
        <authorList>
            <person name="Fukushima K."/>
        </authorList>
    </citation>
    <scope>NUCLEOTIDE SEQUENCE</scope>
    <source>
        <strain evidence="8">SING2019-196</strain>
    </source>
</reference>
<name>A0AAD3XDE2_NEPGR</name>
<dbReference type="PROSITE" id="PS50888">
    <property type="entry name" value="BHLH"/>
    <property type="match status" value="1"/>
</dbReference>
<evidence type="ECO:0000256" key="1">
    <source>
        <dbReference type="ARBA" id="ARBA00004123"/>
    </source>
</evidence>
<feature type="region of interest" description="Disordered" evidence="6">
    <location>
        <begin position="1"/>
        <end position="21"/>
    </location>
</feature>
<dbReference type="GO" id="GO:0000977">
    <property type="term" value="F:RNA polymerase II transcription regulatory region sequence-specific DNA binding"/>
    <property type="evidence" value="ECO:0007669"/>
    <property type="project" value="TreeGrafter"/>
</dbReference>
<evidence type="ECO:0000256" key="3">
    <source>
        <dbReference type="ARBA" id="ARBA00023163"/>
    </source>
</evidence>
<evidence type="ECO:0000256" key="4">
    <source>
        <dbReference type="ARBA" id="ARBA00023242"/>
    </source>
</evidence>
<accession>A0AAD3XDE2</accession>
<dbReference type="InterPro" id="IPR011598">
    <property type="entry name" value="bHLH_dom"/>
</dbReference>
<dbReference type="GO" id="GO:0046983">
    <property type="term" value="F:protein dimerization activity"/>
    <property type="evidence" value="ECO:0007669"/>
    <property type="project" value="InterPro"/>
</dbReference>
<sequence length="188" mass="21387">MKRERGGAAGSSSSAKLDRKTVERNRRLYMKGLCCKLTSLIPSHHFKPTKDMLSQLDQLDQATNYIVELRERVERLKTRKNEATLSIKDDKEGSVIAKDLTTSLRSPMMEFRDLGSCLELLLISGMQKKFTLSEIISLLHEEGAEVVSVNLSTHDNMIFHTLHAQAKSSRLGVETSRIWERLQELMLL</sequence>
<feature type="domain" description="BHLH" evidence="7">
    <location>
        <begin position="14"/>
        <end position="69"/>
    </location>
</feature>
<dbReference type="Proteomes" id="UP001279734">
    <property type="component" value="Unassembled WGS sequence"/>
</dbReference>
<protein>
    <recommendedName>
        <fullName evidence="7">BHLH domain-containing protein</fullName>
    </recommendedName>
</protein>
<feature type="coiled-coil region" evidence="5">
    <location>
        <begin position="59"/>
        <end position="86"/>
    </location>
</feature>
<evidence type="ECO:0000313" key="8">
    <source>
        <dbReference type="EMBL" id="GMH01291.1"/>
    </source>
</evidence>
<keyword evidence="4" id="KW-0539">Nucleus</keyword>
<dbReference type="SUPFAM" id="SSF47459">
    <property type="entry name" value="HLH, helix-loop-helix DNA-binding domain"/>
    <property type="match status" value="1"/>
</dbReference>
<gene>
    <name evidence="8" type="ORF">Nepgr_003130</name>
</gene>
<comment type="subcellular location">
    <subcellularLocation>
        <location evidence="1">Nucleus</location>
    </subcellularLocation>
</comment>
<dbReference type="Pfam" id="PF00010">
    <property type="entry name" value="HLH"/>
    <property type="match status" value="1"/>
</dbReference>
<evidence type="ECO:0000259" key="7">
    <source>
        <dbReference type="PROSITE" id="PS50888"/>
    </source>
</evidence>
<evidence type="ECO:0000256" key="5">
    <source>
        <dbReference type="SAM" id="Coils"/>
    </source>
</evidence>
<dbReference type="GO" id="GO:0000981">
    <property type="term" value="F:DNA-binding transcription factor activity, RNA polymerase II-specific"/>
    <property type="evidence" value="ECO:0007669"/>
    <property type="project" value="TreeGrafter"/>
</dbReference>
<evidence type="ECO:0000256" key="6">
    <source>
        <dbReference type="SAM" id="MobiDB-lite"/>
    </source>
</evidence>